<gene>
    <name evidence="3" type="ordered locus">Dalk_3650</name>
</gene>
<dbReference type="eggNOG" id="COG3956">
    <property type="taxonomic scope" value="Bacteria"/>
</dbReference>
<dbReference type="InterPro" id="IPR011551">
    <property type="entry name" value="NTP_PyrPHydrolase_MazG"/>
</dbReference>
<dbReference type="NCBIfam" id="TIGR00444">
    <property type="entry name" value="mazG"/>
    <property type="match status" value="1"/>
</dbReference>
<dbReference type="CDD" id="cd11528">
    <property type="entry name" value="NTP-PPase_MazG_Nterm"/>
    <property type="match status" value="1"/>
</dbReference>
<dbReference type="InterPro" id="IPR048015">
    <property type="entry name" value="NTP-PPase_MazG-like_N"/>
</dbReference>
<dbReference type="NCBIfam" id="NF007113">
    <property type="entry name" value="PRK09562.1"/>
    <property type="match status" value="1"/>
</dbReference>
<keyword evidence="4" id="KW-1185">Reference proteome</keyword>
<dbReference type="GO" id="GO:0046081">
    <property type="term" value="P:dUTP catabolic process"/>
    <property type="evidence" value="ECO:0007669"/>
    <property type="project" value="TreeGrafter"/>
</dbReference>
<dbReference type="GO" id="GO:0006203">
    <property type="term" value="P:dGTP catabolic process"/>
    <property type="evidence" value="ECO:0007669"/>
    <property type="project" value="TreeGrafter"/>
</dbReference>
<name>B8FGV8_DESAL</name>
<accession>B8FGV8</accession>
<organism evidence="3 4">
    <name type="scientific">Desulfatibacillum aliphaticivorans</name>
    <dbReference type="NCBI Taxonomy" id="218208"/>
    <lineage>
        <taxon>Bacteria</taxon>
        <taxon>Pseudomonadati</taxon>
        <taxon>Thermodesulfobacteriota</taxon>
        <taxon>Desulfobacteria</taxon>
        <taxon>Desulfobacterales</taxon>
        <taxon>Desulfatibacillaceae</taxon>
        <taxon>Desulfatibacillum</taxon>
    </lineage>
</organism>
<dbReference type="GO" id="GO:0047429">
    <property type="term" value="F:nucleoside triphosphate diphosphatase activity"/>
    <property type="evidence" value="ECO:0007669"/>
    <property type="project" value="InterPro"/>
</dbReference>
<evidence type="ECO:0000256" key="1">
    <source>
        <dbReference type="SAM" id="MobiDB-lite"/>
    </source>
</evidence>
<dbReference type="FunFam" id="1.10.287.1080:FF:000001">
    <property type="entry name" value="Nucleoside triphosphate pyrophosphohydrolase"/>
    <property type="match status" value="1"/>
</dbReference>
<dbReference type="HOGENOM" id="CLU_038356_0_1_7"/>
<dbReference type="SUPFAM" id="SSF101386">
    <property type="entry name" value="all-alpha NTP pyrophosphatases"/>
    <property type="match status" value="2"/>
</dbReference>
<dbReference type="GO" id="GO:0046076">
    <property type="term" value="P:dTTP catabolic process"/>
    <property type="evidence" value="ECO:0007669"/>
    <property type="project" value="TreeGrafter"/>
</dbReference>
<dbReference type="GO" id="GO:0046061">
    <property type="term" value="P:dATP catabolic process"/>
    <property type="evidence" value="ECO:0007669"/>
    <property type="project" value="TreeGrafter"/>
</dbReference>
<evidence type="ECO:0000313" key="4">
    <source>
        <dbReference type="Proteomes" id="UP000000739"/>
    </source>
</evidence>
<dbReference type="Gene3D" id="1.10.287.1080">
    <property type="entry name" value="MazG-like"/>
    <property type="match status" value="2"/>
</dbReference>
<feature type="region of interest" description="Disordered" evidence="1">
    <location>
        <begin position="241"/>
        <end position="266"/>
    </location>
</feature>
<dbReference type="InterPro" id="IPR004518">
    <property type="entry name" value="MazG-like_dom"/>
</dbReference>
<dbReference type="EMBL" id="CP001322">
    <property type="protein sequence ID" value="ACL05338.1"/>
    <property type="molecule type" value="Genomic_DNA"/>
</dbReference>
<dbReference type="GO" id="GO:0006950">
    <property type="term" value="P:response to stress"/>
    <property type="evidence" value="ECO:0007669"/>
    <property type="project" value="UniProtKB-ARBA"/>
</dbReference>
<dbReference type="InterPro" id="IPR048011">
    <property type="entry name" value="NTP-PPase_MazG-like_C"/>
</dbReference>
<feature type="domain" description="NTP pyrophosphohydrolase MazG-like" evidence="2">
    <location>
        <begin position="34"/>
        <end position="107"/>
    </location>
</feature>
<dbReference type="PANTHER" id="PTHR30522">
    <property type="entry name" value="NUCLEOSIDE TRIPHOSPHATE PYROPHOSPHOHYDROLASE"/>
    <property type="match status" value="1"/>
</dbReference>
<dbReference type="RefSeq" id="WP_015948395.1">
    <property type="nucleotide sequence ID" value="NC_011768.1"/>
</dbReference>
<evidence type="ECO:0000259" key="2">
    <source>
        <dbReference type="Pfam" id="PF03819"/>
    </source>
</evidence>
<dbReference type="Proteomes" id="UP000000739">
    <property type="component" value="Chromosome"/>
</dbReference>
<proteinExistence type="predicted"/>
<dbReference type="AlphaFoldDB" id="B8FGV8"/>
<dbReference type="GO" id="GO:0046052">
    <property type="term" value="P:UTP catabolic process"/>
    <property type="evidence" value="ECO:0007669"/>
    <property type="project" value="TreeGrafter"/>
</dbReference>
<sequence length="266" mass="30291">MNQPLPSNESPFQGLRELIATLRGENGCPWDRKQTPESMRVYLVEEMYELLDALESDEPSAALEELGDVLFHVFFLSCMFEERGEFTAMDVAKANTEKMIARHPHVFGDDKAKTAEEVRARWHQFKKNQQKPKPEKRLLDAVPKSMPALMRAYRIIERASRVGVDRPPLGAGVEALDQKWAGLRQAFDSGDKETISEKLGPFLFELSGLSRQAGVHPENCLTRAANEFSRCFSHAEEELKEAGKDLEDVNPEEINRTIKKYEEEKP</sequence>
<protein>
    <submittedName>
        <fullName evidence="3">MazG family protein</fullName>
    </submittedName>
</protein>
<dbReference type="Pfam" id="PF03819">
    <property type="entry name" value="MazG"/>
    <property type="match status" value="1"/>
</dbReference>
<dbReference type="GO" id="GO:0046047">
    <property type="term" value="P:TTP catabolic process"/>
    <property type="evidence" value="ECO:0007669"/>
    <property type="project" value="TreeGrafter"/>
</dbReference>
<dbReference type="PANTHER" id="PTHR30522:SF0">
    <property type="entry name" value="NUCLEOSIDE TRIPHOSPHATE PYROPHOSPHOHYDROLASE"/>
    <property type="match status" value="1"/>
</dbReference>
<evidence type="ECO:0000313" key="3">
    <source>
        <dbReference type="EMBL" id="ACL05338.1"/>
    </source>
</evidence>
<dbReference type="CDD" id="cd11529">
    <property type="entry name" value="NTP-PPase_MazG_Cterm"/>
    <property type="match status" value="1"/>
</dbReference>
<dbReference type="KEGG" id="dal:Dalk_3650"/>
<reference evidence="3 4" key="1">
    <citation type="journal article" date="2012" name="Environ. Microbiol.">
        <title>The genome sequence of Desulfatibacillum alkenivorans AK-01: a blueprint for anaerobic alkane oxidation.</title>
        <authorList>
            <person name="Callaghan A.V."/>
            <person name="Morris B.E."/>
            <person name="Pereira I.A."/>
            <person name="McInerney M.J."/>
            <person name="Austin R.N."/>
            <person name="Groves J.T."/>
            <person name="Kukor J.J."/>
            <person name="Suflita J.M."/>
            <person name="Young L.Y."/>
            <person name="Zylstra G.J."/>
            <person name="Wawrik B."/>
        </authorList>
    </citation>
    <scope>NUCLEOTIDE SEQUENCE [LARGE SCALE GENOMIC DNA]</scope>
    <source>
        <strain evidence="3 4">AK-01</strain>
    </source>
</reference>